<dbReference type="OrthoDB" id="5634175at2"/>
<protein>
    <submittedName>
        <fullName evidence="1">Uncharacterized protein</fullName>
    </submittedName>
</protein>
<gene>
    <name evidence="1" type="ORF">Lwal_2162</name>
</gene>
<dbReference type="STRING" id="66969.Lwal_2162"/>
<sequence length="343" mass="38674">MPRTGFFTVESTNRAETKPTHINVGGGQYQALAVALLDYFKRTSRVNDDTLKKILERFYYHFPKFISTQPYLTATERMNMLVNGNRKSEIVECMAYVLQQMMIDEIYANPLRYKEVFADLPPTTTQASLRQPNVGIPVSALEAFTKVTGINLTLSIVEHEKELRKRVTFVGNPNNPHSGIVIQSNQGRYHPSVKSKSDFMYVGQLAISPAKPVEKPCPEGLTISEMVSVIQEDNKRLRQMHNKWQQNLLNMLELNEITYDDLLTMYTNNLPSGQNMAVSPGQTFARIMQSESEVLDVSDSVDQSVKAKSLTSALAQWISLGYVSPDDLFEQVENRPPAKSITA</sequence>
<evidence type="ECO:0000313" key="2">
    <source>
        <dbReference type="Proteomes" id="UP000054729"/>
    </source>
</evidence>
<dbReference type="AlphaFoldDB" id="A0A0W1A598"/>
<proteinExistence type="predicted"/>
<dbReference type="PATRIC" id="fig|66969.6.peg.2351"/>
<reference evidence="1 2" key="1">
    <citation type="submission" date="2015-11" db="EMBL/GenBank/DDBJ databases">
        <title>Genomic analysis of 38 Legionella species identifies large and diverse effector repertoires.</title>
        <authorList>
            <person name="Burstein D."/>
            <person name="Amaro F."/>
            <person name="Zusman T."/>
            <person name="Lifshitz Z."/>
            <person name="Cohen O."/>
            <person name="Gilbert J.A."/>
            <person name="Pupko T."/>
            <person name="Shuman H.A."/>
            <person name="Segal G."/>
        </authorList>
    </citation>
    <scope>NUCLEOTIDE SEQUENCE [LARGE SCALE GENOMIC DNA]</scope>
    <source>
        <strain evidence="1 2">ATCC 51914</strain>
    </source>
</reference>
<dbReference type="EMBL" id="LNZB01000051">
    <property type="protein sequence ID" value="KTD76440.1"/>
    <property type="molecule type" value="Genomic_DNA"/>
</dbReference>
<dbReference type="RefSeq" id="WP_058480797.1">
    <property type="nucleotide sequence ID" value="NZ_CAAAIQ010000001.1"/>
</dbReference>
<name>A0A0W1A598_9GAMM</name>
<comment type="caution">
    <text evidence="1">The sequence shown here is derived from an EMBL/GenBank/DDBJ whole genome shotgun (WGS) entry which is preliminary data.</text>
</comment>
<dbReference type="Proteomes" id="UP000054729">
    <property type="component" value="Unassembled WGS sequence"/>
</dbReference>
<accession>A0A0W1A598</accession>
<organism evidence="1 2">
    <name type="scientific">Legionella waltersii</name>
    <dbReference type="NCBI Taxonomy" id="66969"/>
    <lineage>
        <taxon>Bacteria</taxon>
        <taxon>Pseudomonadati</taxon>
        <taxon>Pseudomonadota</taxon>
        <taxon>Gammaproteobacteria</taxon>
        <taxon>Legionellales</taxon>
        <taxon>Legionellaceae</taxon>
        <taxon>Legionella</taxon>
    </lineage>
</organism>
<evidence type="ECO:0000313" key="1">
    <source>
        <dbReference type="EMBL" id="KTD76440.1"/>
    </source>
</evidence>
<keyword evidence="2" id="KW-1185">Reference proteome</keyword>